<comment type="caution">
    <text evidence="2">The sequence shown here is derived from an EMBL/GenBank/DDBJ whole genome shotgun (WGS) entry which is preliminary data.</text>
</comment>
<keyword evidence="3" id="KW-1185">Reference proteome</keyword>
<feature type="compositionally biased region" description="Basic and acidic residues" evidence="1">
    <location>
        <begin position="59"/>
        <end position="68"/>
    </location>
</feature>
<accession>A0A176W4V1</accession>
<dbReference type="Proteomes" id="UP000077202">
    <property type="component" value="Unassembled WGS sequence"/>
</dbReference>
<protein>
    <recommendedName>
        <fullName evidence="4">Reverse transcriptase Ty1/copia-type domain-containing protein</fullName>
    </recommendedName>
</protein>
<evidence type="ECO:0000313" key="2">
    <source>
        <dbReference type="EMBL" id="OAE27641.1"/>
    </source>
</evidence>
<evidence type="ECO:0000256" key="1">
    <source>
        <dbReference type="SAM" id="MobiDB-lite"/>
    </source>
</evidence>
<evidence type="ECO:0000313" key="3">
    <source>
        <dbReference type="Proteomes" id="UP000077202"/>
    </source>
</evidence>
<organism evidence="2 3">
    <name type="scientific">Marchantia polymorpha subsp. ruderalis</name>
    <dbReference type="NCBI Taxonomy" id="1480154"/>
    <lineage>
        <taxon>Eukaryota</taxon>
        <taxon>Viridiplantae</taxon>
        <taxon>Streptophyta</taxon>
        <taxon>Embryophyta</taxon>
        <taxon>Marchantiophyta</taxon>
        <taxon>Marchantiopsida</taxon>
        <taxon>Marchantiidae</taxon>
        <taxon>Marchantiales</taxon>
        <taxon>Marchantiaceae</taxon>
        <taxon>Marchantia</taxon>
    </lineage>
</organism>
<dbReference type="AlphaFoldDB" id="A0A176W4V1"/>
<feature type="region of interest" description="Disordered" evidence="1">
    <location>
        <begin position="34"/>
        <end position="107"/>
    </location>
</feature>
<reference evidence="2" key="1">
    <citation type="submission" date="2016-03" db="EMBL/GenBank/DDBJ databases">
        <title>Mechanisms controlling the formation of the plant cell surface in tip-growing cells are functionally conserved among land plants.</title>
        <authorList>
            <person name="Honkanen S."/>
            <person name="Jones V.A."/>
            <person name="Morieri G."/>
            <person name="Champion C."/>
            <person name="Hetherington A.J."/>
            <person name="Kelly S."/>
            <person name="Saint-Marcoux D."/>
            <person name="Proust H."/>
            <person name="Prescott H."/>
            <person name="Dolan L."/>
        </authorList>
    </citation>
    <scope>NUCLEOTIDE SEQUENCE [LARGE SCALE GENOMIC DNA]</scope>
    <source>
        <tissue evidence="2">Whole gametophyte</tissue>
    </source>
</reference>
<name>A0A176W4V1_MARPO</name>
<proteinExistence type="predicted"/>
<dbReference type="EMBL" id="LVLJ01001855">
    <property type="protein sequence ID" value="OAE27641.1"/>
    <property type="molecule type" value="Genomic_DNA"/>
</dbReference>
<gene>
    <name evidence="2" type="ORF">AXG93_3337s1030</name>
</gene>
<evidence type="ECO:0008006" key="4">
    <source>
        <dbReference type="Google" id="ProtNLM"/>
    </source>
</evidence>
<feature type="compositionally biased region" description="Basic and acidic residues" evidence="1">
    <location>
        <begin position="34"/>
        <end position="52"/>
    </location>
</feature>
<sequence>MLLSWLCKWCEGLRLWDPVACKVIVSRDVSFDEPRSLKEEENAHAPRTDKGKSPLSDIVEGKIDHYGFNDRPQGELPEQREDRVSRAPTRYGSWANSSNLHDRELEDRDDDGNAFILEEGEPSSYREAQASTDKLEWDASMEQEMQSLNDNKTWKLVKLPPGQQVVDSKWVYKLKDSPTESVGKIYLVATSLATRPDSWPMDSHKRKTWTIMSLDEIIFKKQPIAFVKKSQE</sequence>